<feature type="signal peptide" evidence="1">
    <location>
        <begin position="1"/>
        <end position="21"/>
    </location>
</feature>
<sequence length="238" mass="28046">MLAKWLRLCIILLLEVSPLLPYSFRSEKINYIYEKALQHIADRKRLQKLEGELTSYDKVYMDTKTLPKYRATYELSSQVEKIDRKLATLLEKYDLQEAIYAFKEVVFFSALFASTKQSPELDRFDDERLQQLWEMAHGGKFSENELRGLMCGGSFKNLIFGNITVNLFLAFKKELKDAERKTEIYHDALKTMNKVSIENSIHFDDHQFLDIKVKYQHLQLCINPYFHVALIGICRIRI</sequence>
<keyword evidence="3" id="KW-1185">Reference proteome</keyword>
<dbReference type="OrthoDB" id="5817428at2759"/>
<keyword evidence="1" id="KW-0732">Signal</keyword>
<dbReference type="PANTHER" id="PTHR16560:SF2">
    <property type="entry name" value="ALPHA-2-MACROGLOBULIN RECEPTOR-ASSOCIATED PROTEIN"/>
    <property type="match status" value="1"/>
</dbReference>
<dbReference type="EMBL" id="UYYA01000549">
    <property type="protein sequence ID" value="VDM54174.1"/>
    <property type="molecule type" value="Genomic_DNA"/>
</dbReference>
<reference evidence="4" key="1">
    <citation type="submission" date="2017-02" db="UniProtKB">
        <authorList>
            <consortium name="WormBaseParasite"/>
        </authorList>
    </citation>
    <scope>IDENTIFICATION</scope>
</reference>
<dbReference type="InterPro" id="IPR036744">
    <property type="entry name" value="RAP_sf"/>
</dbReference>
<dbReference type="STRING" id="334426.A0A0R3PER4"/>
<dbReference type="Gene3D" id="1.20.81.10">
    <property type="entry name" value="RAP domain"/>
    <property type="match status" value="2"/>
</dbReference>
<dbReference type="GO" id="GO:0012505">
    <property type="term" value="C:endomembrane system"/>
    <property type="evidence" value="ECO:0007669"/>
    <property type="project" value="TreeGrafter"/>
</dbReference>
<dbReference type="GO" id="GO:0048019">
    <property type="term" value="F:receptor antagonist activity"/>
    <property type="evidence" value="ECO:0007669"/>
    <property type="project" value="InterPro"/>
</dbReference>
<evidence type="ECO:0000256" key="1">
    <source>
        <dbReference type="SAM" id="SignalP"/>
    </source>
</evidence>
<gene>
    <name evidence="2" type="ORF">ACOC_LOCUS2589</name>
</gene>
<evidence type="ECO:0000313" key="3">
    <source>
        <dbReference type="Proteomes" id="UP000267027"/>
    </source>
</evidence>
<dbReference type="SUPFAM" id="SSF47045">
    <property type="entry name" value="RAP domain-like"/>
    <property type="match status" value="2"/>
</dbReference>
<feature type="chain" id="PRO_5043130074" evidence="1">
    <location>
        <begin position="22"/>
        <end position="238"/>
    </location>
</feature>
<evidence type="ECO:0000313" key="4">
    <source>
        <dbReference type="WBParaSite" id="ACOC_0000258801-mRNA-1"/>
    </source>
</evidence>
<evidence type="ECO:0000313" key="2">
    <source>
        <dbReference type="EMBL" id="VDM54174.1"/>
    </source>
</evidence>
<organism evidence="4">
    <name type="scientific">Angiostrongylus costaricensis</name>
    <name type="common">Nematode worm</name>
    <dbReference type="NCBI Taxonomy" id="334426"/>
    <lineage>
        <taxon>Eukaryota</taxon>
        <taxon>Metazoa</taxon>
        <taxon>Ecdysozoa</taxon>
        <taxon>Nematoda</taxon>
        <taxon>Chromadorea</taxon>
        <taxon>Rhabditida</taxon>
        <taxon>Rhabditina</taxon>
        <taxon>Rhabditomorpha</taxon>
        <taxon>Strongyloidea</taxon>
        <taxon>Metastrongylidae</taxon>
        <taxon>Angiostrongylus</taxon>
    </lineage>
</organism>
<dbReference type="GO" id="GO:0050750">
    <property type="term" value="F:low-density lipoprotein particle receptor binding"/>
    <property type="evidence" value="ECO:0007669"/>
    <property type="project" value="InterPro"/>
</dbReference>
<dbReference type="GO" id="GO:0048259">
    <property type="term" value="P:regulation of receptor-mediated endocytosis"/>
    <property type="evidence" value="ECO:0007669"/>
    <property type="project" value="TreeGrafter"/>
</dbReference>
<dbReference type="AlphaFoldDB" id="A0A0R3PER4"/>
<protein>
    <submittedName>
        <fullName evidence="2 4">Uncharacterized protein</fullName>
    </submittedName>
</protein>
<dbReference type="WBParaSite" id="ACOC_0000258801-mRNA-1">
    <property type="protein sequence ID" value="ACOC_0000258801-mRNA-1"/>
    <property type="gene ID" value="ACOC_0000258801"/>
</dbReference>
<dbReference type="Proteomes" id="UP000267027">
    <property type="component" value="Unassembled WGS sequence"/>
</dbReference>
<dbReference type="PANTHER" id="PTHR16560">
    <property type="entry name" value="ALPHA-2-MACROGLOBULIN RECEPTOR-ASSOCIATED PROTEIN"/>
    <property type="match status" value="1"/>
</dbReference>
<accession>A0A0R3PER4</accession>
<proteinExistence type="predicted"/>
<reference evidence="2 3" key="2">
    <citation type="submission" date="2018-11" db="EMBL/GenBank/DDBJ databases">
        <authorList>
            <consortium name="Pathogen Informatics"/>
        </authorList>
    </citation>
    <scope>NUCLEOTIDE SEQUENCE [LARGE SCALE GENOMIC DNA]</scope>
    <source>
        <strain evidence="2 3">Costa Rica</strain>
    </source>
</reference>
<dbReference type="InterPro" id="IPR038003">
    <property type="entry name" value="A2-macroglobuin_RAP"/>
</dbReference>
<name>A0A0R3PER4_ANGCS</name>